<evidence type="ECO:0000313" key="3">
    <source>
        <dbReference type="Proteomes" id="UP000798602"/>
    </source>
</evidence>
<reference evidence="3" key="1">
    <citation type="submission" date="2020-01" db="EMBL/GenBank/DDBJ databases">
        <title>Sphingomonas sp. strain CSW-10.</title>
        <authorList>
            <person name="Chen W.-M."/>
        </authorList>
    </citation>
    <scope>NUCLEOTIDE SEQUENCE [LARGE SCALE GENOMIC DNA]</scope>
    <source>
        <strain evidence="3">NST-5</strain>
    </source>
</reference>
<protein>
    <submittedName>
        <fullName evidence="2">DUF4258 domain-containing protein</fullName>
    </submittedName>
</protein>
<accession>A0ABW9Z8W8</accession>
<dbReference type="EMBL" id="JAABLM010000008">
    <property type="protein sequence ID" value="NBL65161.1"/>
    <property type="molecule type" value="Genomic_DNA"/>
</dbReference>
<proteinExistence type="predicted"/>
<organism evidence="2 3">
    <name type="scientific">Flavobacterium ichthyis</name>
    <dbReference type="NCBI Taxonomy" id="2698827"/>
    <lineage>
        <taxon>Bacteria</taxon>
        <taxon>Pseudomonadati</taxon>
        <taxon>Bacteroidota</taxon>
        <taxon>Flavobacteriia</taxon>
        <taxon>Flavobacteriales</taxon>
        <taxon>Flavobacteriaceae</taxon>
        <taxon>Flavobacterium</taxon>
    </lineage>
</organism>
<keyword evidence="1" id="KW-1133">Transmembrane helix</keyword>
<dbReference type="Proteomes" id="UP000798602">
    <property type="component" value="Unassembled WGS sequence"/>
</dbReference>
<comment type="caution">
    <text evidence="2">The sequence shown here is derived from an EMBL/GenBank/DDBJ whole genome shotgun (WGS) entry which is preliminary data.</text>
</comment>
<evidence type="ECO:0000256" key="1">
    <source>
        <dbReference type="SAM" id="Phobius"/>
    </source>
</evidence>
<sequence length="132" mass="15467">MKFYQRLAFYLFGLLLGIIFLVYFLQGKAEARDVSFCYLPNCRVLQDLRKKPLQYSDQAKITLQENWVTLQDVKNTLQYGDVDFSISNEPFKNGKIYFIEGKTTANEPIIVSMINYSEKAVLYEIKKDIKKQ</sequence>
<keyword evidence="1" id="KW-0812">Transmembrane</keyword>
<keyword evidence="1" id="KW-0472">Membrane</keyword>
<keyword evidence="3" id="KW-1185">Reference proteome</keyword>
<gene>
    <name evidence="2" type="ORF">GV828_08120</name>
</gene>
<name>A0ABW9Z8W8_9FLAO</name>
<evidence type="ECO:0000313" key="2">
    <source>
        <dbReference type="EMBL" id="NBL65161.1"/>
    </source>
</evidence>
<dbReference type="RefSeq" id="WP_166536984.1">
    <property type="nucleotide sequence ID" value="NZ_JAABLM010000008.1"/>
</dbReference>
<feature type="transmembrane region" description="Helical" evidence="1">
    <location>
        <begin position="7"/>
        <end position="25"/>
    </location>
</feature>